<evidence type="ECO:0000313" key="2">
    <source>
        <dbReference type="Proteomes" id="UP000829925"/>
    </source>
</evidence>
<protein>
    <submittedName>
        <fullName evidence="1">Uncharacterized protein</fullName>
    </submittedName>
</protein>
<dbReference type="RefSeq" id="WP_245096720.1">
    <property type="nucleotide sequence ID" value="NZ_CP095053.1"/>
</dbReference>
<dbReference type="KEGG" id="haei:MUN82_08750"/>
<dbReference type="EMBL" id="CP095053">
    <property type="protein sequence ID" value="UOR07171.1"/>
    <property type="molecule type" value="Genomic_DNA"/>
</dbReference>
<reference evidence="1 2" key="1">
    <citation type="submission" date="2022-04" db="EMBL/GenBank/DDBJ databases">
        <title>Hymenobacter sp. isolated from the air.</title>
        <authorList>
            <person name="Won M."/>
            <person name="Lee C.-M."/>
            <person name="Woen H.-Y."/>
            <person name="Kwon S.-W."/>
        </authorList>
    </citation>
    <scope>NUCLEOTIDE SEQUENCE [LARGE SCALE GENOMIC DNA]</scope>
    <source>
        <strain evidence="2">5413 J-13</strain>
    </source>
</reference>
<dbReference type="Proteomes" id="UP000829925">
    <property type="component" value="Chromosome"/>
</dbReference>
<sequence length="91" mass="10050">MTKQEIETQIGMMQGDLNVLEGNGPDIFWCVSIGWDDGSRNKLNEDDLGREALNAIFAITVDALKANIQRLKEVLNSECPDQPTLEEGTKG</sequence>
<evidence type="ECO:0000313" key="1">
    <source>
        <dbReference type="EMBL" id="UOR07171.1"/>
    </source>
</evidence>
<name>A0A8T9T0K7_9BACT</name>
<keyword evidence="2" id="KW-1185">Reference proteome</keyword>
<dbReference type="AlphaFoldDB" id="A0A8T9T0K7"/>
<proteinExistence type="predicted"/>
<organism evidence="1 2">
    <name type="scientific">Hymenobacter aerilatus</name>
    <dbReference type="NCBI Taxonomy" id="2932251"/>
    <lineage>
        <taxon>Bacteria</taxon>
        <taxon>Pseudomonadati</taxon>
        <taxon>Bacteroidota</taxon>
        <taxon>Cytophagia</taxon>
        <taxon>Cytophagales</taxon>
        <taxon>Hymenobacteraceae</taxon>
        <taxon>Hymenobacter</taxon>
    </lineage>
</organism>
<accession>A0A8T9T0K7</accession>
<gene>
    <name evidence="1" type="ORF">MUN82_08750</name>
</gene>